<dbReference type="PANTHER" id="PTHR19857">
    <property type="entry name" value="MITOCHONDRIAL DIVISION PROTEIN 1-RELATED"/>
    <property type="match status" value="1"/>
</dbReference>
<feature type="repeat" description="WD" evidence="3">
    <location>
        <begin position="219"/>
        <end position="260"/>
    </location>
</feature>
<evidence type="ECO:0000256" key="3">
    <source>
        <dbReference type="PROSITE-ProRule" id="PRU00221"/>
    </source>
</evidence>
<feature type="repeat" description="WD" evidence="3">
    <location>
        <begin position="187"/>
        <end position="218"/>
    </location>
</feature>
<feature type="compositionally biased region" description="Polar residues" evidence="4">
    <location>
        <begin position="391"/>
        <end position="413"/>
    </location>
</feature>
<protein>
    <submittedName>
        <fullName evidence="5">60S ribosomal subunit assembly or modification protein</fullName>
    </submittedName>
</protein>
<evidence type="ECO:0000256" key="1">
    <source>
        <dbReference type="ARBA" id="ARBA00022574"/>
    </source>
</evidence>
<name>A0AAN6GR62_9BASI</name>
<dbReference type="PROSITE" id="PS50294">
    <property type="entry name" value="WD_REPEATS_REGION"/>
    <property type="match status" value="2"/>
</dbReference>
<dbReference type="PROSITE" id="PS50082">
    <property type="entry name" value="WD_REPEATS_2"/>
    <property type="match status" value="3"/>
</dbReference>
<keyword evidence="2" id="KW-0677">Repeat</keyword>
<evidence type="ECO:0000256" key="2">
    <source>
        <dbReference type="ARBA" id="ARBA00022737"/>
    </source>
</evidence>
<dbReference type="InterPro" id="IPR051179">
    <property type="entry name" value="WD_repeat_multifunction"/>
</dbReference>
<feature type="region of interest" description="Disordered" evidence="4">
    <location>
        <begin position="449"/>
        <end position="478"/>
    </location>
</feature>
<reference evidence="5" key="1">
    <citation type="journal article" date="2023" name="PhytoFront">
        <title>Draft Genome Resources of Seven Strains of Tilletia horrida, Causal Agent of Kernel Smut of Rice.</title>
        <authorList>
            <person name="Khanal S."/>
            <person name="Antony Babu S."/>
            <person name="Zhou X.G."/>
        </authorList>
    </citation>
    <scope>NUCLEOTIDE SEQUENCE</scope>
    <source>
        <strain evidence="5">TX6</strain>
    </source>
</reference>
<feature type="compositionally biased region" description="Acidic residues" evidence="4">
    <location>
        <begin position="50"/>
        <end position="65"/>
    </location>
</feature>
<dbReference type="InterPro" id="IPR015943">
    <property type="entry name" value="WD40/YVTN_repeat-like_dom_sf"/>
</dbReference>
<dbReference type="SMART" id="SM00320">
    <property type="entry name" value="WD40"/>
    <property type="match status" value="6"/>
</dbReference>
<dbReference type="CDD" id="cd00200">
    <property type="entry name" value="WD40"/>
    <property type="match status" value="1"/>
</dbReference>
<feature type="repeat" description="WD" evidence="3">
    <location>
        <begin position="125"/>
        <end position="156"/>
    </location>
</feature>
<feature type="compositionally biased region" description="Basic and acidic residues" evidence="4">
    <location>
        <begin position="1"/>
        <end position="13"/>
    </location>
</feature>
<evidence type="ECO:0000256" key="4">
    <source>
        <dbReference type="SAM" id="MobiDB-lite"/>
    </source>
</evidence>
<keyword evidence="6" id="KW-1185">Reference proteome</keyword>
<comment type="caution">
    <text evidence="5">The sequence shown here is derived from an EMBL/GenBank/DDBJ whole genome shotgun (WGS) entry which is preliminary data.</text>
</comment>
<dbReference type="Gene3D" id="2.130.10.10">
    <property type="entry name" value="YVTN repeat-like/Quinoprotein amine dehydrogenase"/>
    <property type="match status" value="2"/>
</dbReference>
<evidence type="ECO:0000313" key="6">
    <source>
        <dbReference type="Proteomes" id="UP001176517"/>
    </source>
</evidence>
<dbReference type="SUPFAM" id="SSF50978">
    <property type="entry name" value="WD40 repeat-like"/>
    <property type="match status" value="1"/>
</dbReference>
<keyword evidence="1 3" id="KW-0853">WD repeat</keyword>
<dbReference type="Pfam" id="PF00400">
    <property type="entry name" value="WD40"/>
    <property type="match status" value="3"/>
</dbReference>
<feature type="region of interest" description="Disordered" evidence="4">
    <location>
        <begin position="391"/>
        <end position="417"/>
    </location>
</feature>
<dbReference type="InterPro" id="IPR001680">
    <property type="entry name" value="WD40_rpt"/>
</dbReference>
<gene>
    <name evidence="5" type="primary">SQT1</name>
    <name evidence="5" type="ORF">OC846_002994</name>
</gene>
<dbReference type="EMBL" id="JAPDMZ010000067">
    <property type="protein sequence ID" value="KAK0552143.1"/>
    <property type="molecule type" value="Genomic_DNA"/>
</dbReference>
<proteinExistence type="predicted"/>
<dbReference type="InterPro" id="IPR036322">
    <property type="entry name" value="WD40_repeat_dom_sf"/>
</dbReference>
<evidence type="ECO:0000313" key="5">
    <source>
        <dbReference type="EMBL" id="KAK0552143.1"/>
    </source>
</evidence>
<dbReference type="Proteomes" id="UP001176517">
    <property type="component" value="Unassembled WGS sequence"/>
</dbReference>
<accession>A0AAN6GR62</accession>
<feature type="region of interest" description="Disordered" evidence="4">
    <location>
        <begin position="1"/>
        <end position="65"/>
    </location>
</feature>
<organism evidence="5 6">
    <name type="scientific">Tilletia horrida</name>
    <dbReference type="NCBI Taxonomy" id="155126"/>
    <lineage>
        <taxon>Eukaryota</taxon>
        <taxon>Fungi</taxon>
        <taxon>Dikarya</taxon>
        <taxon>Basidiomycota</taxon>
        <taxon>Ustilaginomycotina</taxon>
        <taxon>Exobasidiomycetes</taxon>
        <taxon>Tilletiales</taxon>
        <taxon>Tilletiaceae</taxon>
        <taxon>Tilletia</taxon>
    </lineage>
</organism>
<dbReference type="PANTHER" id="PTHR19857:SF8">
    <property type="entry name" value="ANGIO-ASSOCIATED MIGRATORY CELL PROTEIN"/>
    <property type="match status" value="1"/>
</dbReference>
<dbReference type="AlphaFoldDB" id="A0AAN6GR62"/>
<sequence>MDSNAFDEHRITEDDIQEEVPVDPSNVQQSDAMDQDVPASNSKVATVQDLDGDEAMDEDEDGEGDDFTPIHDTSLASFPLHAPKSIFSLTLHPNFPQPPHALSGGEDDKAHIWNTISGEVVASLEGQHTDSVISVGWSADGNLVATASMDGTVKVWGKDDQAPANAEGTESWKVVAALEGPDEITWMSWHPKGPVLVAGAQDGTVWMWQLPKGGVMQVFSGHTAPCTCGSWTPDGKRLLTASEDASLFLWDPRSPSPLAKLNPHSEPRFQPFAESGGITSLAISPDVESGGKVAVVGGAGGMLRVVSLPPLLTTADVEAGSSSGPLQVRAVLEGHQDGDSVEAIEFIDLLGTGAASNASTAWTTVVTVSTDGKAIVWDLSTNKARLSVSHPTATALPSPNAQQQIQAGSSNAPKSGVPLSPITSLAVHKGTPMFTTAAAPDPSAIPARSALSAVPENATSSGEGGVPQGGEEEDEISPHGTLCTWDARTGALLALHTGFMDGVLGLAVGLDPDQSLDSGSHSVDAVALARGNSTAGGRAAQSQATRVGGNKRWTVIGAGDEGVALVFRV</sequence>
<feature type="compositionally biased region" description="Polar residues" evidence="4">
    <location>
        <begin position="25"/>
        <end position="45"/>
    </location>
</feature>